<proteinExistence type="predicted"/>
<organism evidence="2 3">
    <name type="scientific">Oesophagostomum dentatum</name>
    <name type="common">Nodular worm</name>
    <dbReference type="NCBI Taxonomy" id="61180"/>
    <lineage>
        <taxon>Eukaryota</taxon>
        <taxon>Metazoa</taxon>
        <taxon>Ecdysozoa</taxon>
        <taxon>Nematoda</taxon>
        <taxon>Chromadorea</taxon>
        <taxon>Rhabditida</taxon>
        <taxon>Rhabditina</taxon>
        <taxon>Rhabditomorpha</taxon>
        <taxon>Strongyloidea</taxon>
        <taxon>Strongylidae</taxon>
        <taxon>Oesophagostomum</taxon>
    </lineage>
</organism>
<sequence>MDYEDEHEEYDDGEELSQGKDGLISPHLMLEHVESFRKYAIEREKLSLPWSRMKSLFDDWIIVRKQETEVSDPESVLKSLKRYLTASLKPTQMPLETCFRNVQDYLDRPQSVLMHPDFPVKPPSLINYYCKKHGYATGFGKIKEVADRMKEDQAGRQECEKELAEL</sequence>
<protein>
    <submittedName>
        <fullName evidence="2">Uncharacterized protein</fullName>
    </submittedName>
</protein>
<feature type="region of interest" description="Disordered" evidence="1">
    <location>
        <begin position="1"/>
        <end position="21"/>
    </location>
</feature>
<accession>A0A0B1RQS5</accession>
<evidence type="ECO:0000313" key="2">
    <source>
        <dbReference type="EMBL" id="KHJ74984.1"/>
    </source>
</evidence>
<feature type="compositionally biased region" description="Acidic residues" evidence="1">
    <location>
        <begin position="1"/>
        <end position="15"/>
    </location>
</feature>
<reference evidence="2 3" key="1">
    <citation type="submission" date="2014-03" db="EMBL/GenBank/DDBJ databases">
        <title>Draft genome of the hookworm Oesophagostomum dentatum.</title>
        <authorList>
            <person name="Mitreva M."/>
        </authorList>
    </citation>
    <scope>NUCLEOTIDE SEQUENCE [LARGE SCALE GENOMIC DNA]</scope>
    <source>
        <strain evidence="2 3">OD-Hann</strain>
    </source>
</reference>
<name>A0A0B1RQS5_OESDE</name>
<feature type="non-terminal residue" evidence="2">
    <location>
        <position position="166"/>
    </location>
</feature>
<dbReference type="Proteomes" id="UP000053660">
    <property type="component" value="Unassembled WGS sequence"/>
</dbReference>
<gene>
    <name evidence="2" type="ORF">OESDEN_25400</name>
</gene>
<dbReference type="AlphaFoldDB" id="A0A0B1RQS5"/>
<keyword evidence="3" id="KW-1185">Reference proteome</keyword>
<evidence type="ECO:0000256" key="1">
    <source>
        <dbReference type="SAM" id="MobiDB-lite"/>
    </source>
</evidence>
<dbReference type="EMBL" id="KN613193">
    <property type="protein sequence ID" value="KHJ74984.1"/>
    <property type="molecule type" value="Genomic_DNA"/>
</dbReference>
<evidence type="ECO:0000313" key="3">
    <source>
        <dbReference type="Proteomes" id="UP000053660"/>
    </source>
</evidence>
<dbReference type="OrthoDB" id="5831108at2759"/>